<dbReference type="PANTHER" id="PTHR30154">
    <property type="entry name" value="LEUCINE-RESPONSIVE REGULATORY PROTEIN"/>
    <property type="match status" value="1"/>
</dbReference>
<evidence type="ECO:0000259" key="5">
    <source>
        <dbReference type="Pfam" id="PF13404"/>
    </source>
</evidence>
<feature type="domain" description="HTH asnC-type" evidence="5">
    <location>
        <begin position="3"/>
        <end position="42"/>
    </location>
</feature>
<evidence type="ECO:0000259" key="4">
    <source>
        <dbReference type="Pfam" id="PF01037"/>
    </source>
</evidence>
<evidence type="ECO:0000313" key="6">
    <source>
        <dbReference type="EMBL" id="GAA3692853.1"/>
    </source>
</evidence>
<keyword evidence="1" id="KW-0805">Transcription regulation</keyword>
<comment type="caution">
    <text evidence="6">The sequence shown here is derived from an EMBL/GenBank/DDBJ whole genome shotgun (WGS) entry which is preliminary data.</text>
</comment>
<dbReference type="Gene3D" id="3.30.70.920">
    <property type="match status" value="1"/>
</dbReference>
<reference evidence="7" key="1">
    <citation type="journal article" date="2019" name="Int. J. Syst. Evol. Microbiol.">
        <title>The Global Catalogue of Microorganisms (GCM) 10K type strain sequencing project: providing services to taxonomists for standard genome sequencing and annotation.</title>
        <authorList>
            <consortium name="The Broad Institute Genomics Platform"/>
            <consortium name="The Broad Institute Genome Sequencing Center for Infectious Disease"/>
            <person name="Wu L."/>
            <person name="Ma J."/>
        </authorList>
    </citation>
    <scope>NUCLEOTIDE SEQUENCE [LARGE SCALE GENOMIC DNA]</scope>
    <source>
        <strain evidence="7">JCM 16961</strain>
    </source>
</reference>
<dbReference type="Pfam" id="PF01037">
    <property type="entry name" value="AsnC_trans_reg"/>
    <property type="match status" value="1"/>
</dbReference>
<feature type="domain" description="Transcription regulator AsnC/Lrp ligand binding" evidence="4">
    <location>
        <begin position="77"/>
        <end position="138"/>
    </location>
</feature>
<dbReference type="PRINTS" id="PR00033">
    <property type="entry name" value="HTHASNC"/>
</dbReference>
<dbReference type="Proteomes" id="UP001501536">
    <property type="component" value="Unassembled WGS sequence"/>
</dbReference>
<dbReference type="Pfam" id="PF13404">
    <property type="entry name" value="HTH_AsnC-type"/>
    <property type="match status" value="1"/>
</dbReference>
<keyword evidence="7" id="KW-1185">Reference proteome</keyword>
<accession>A0ABP7CLU2</accession>
<keyword evidence="2" id="KW-0238">DNA-binding</keyword>
<dbReference type="InterPro" id="IPR011008">
    <property type="entry name" value="Dimeric_a/b-barrel"/>
</dbReference>
<dbReference type="SMART" id="SM00344">
    <property type="entry name" value="HTH_ASNC"/>
    <property type="match status" value="1"/>
</dbReference>
<gene>
    <name evidence="6" type="ORF">GCM10022377_01660</name>
</gene>
<dbReference type="InterPro" id="IPR019888">
    <property type="entry name" value="Tscrpt_reg_AsnC-like"/>
</dbReference>
<evidence type="ECO:0000256" key="3">
    <source>
        <dbReference type="ARBA" id="ARBA00023163"/>
    </source>
</evidence>
<keyword evidence="3" id="KW-0804">Transcription</keyword>
<evidence type="ECO:0000256" key="2">
    <source>
        <dbReference type="ARBA" id="ARBA00023125"/>
    </source>
</evidence>
<evidence type="ECO:0000256" key="1">
    <source>
        <dbReference type="ARBA" id="ARBA00023015"/>
    </source>
</evidence>
<dbReference type="InterPro" id="IPR000485">
    <property type="entry name" value="AsnC-type_HTH_dom"/>
</dbReference>
<dbReference type="InterPro" id="IPR019887">
    <property type="entry name" value="Tscrpt_reg_AsnC/Lrp_C"/>
</dbReference>
<dbReference type="SUPFAM" id="SSF46785">
    <property type="entry name" value="Winged helix' DNA-binding domain"/>
    <property type="match status" value="1"/>
</dbReference>
<organism evidence="6 7">
    <name type="scientific">Zhihengliuella alba</name>
    <dbReference type="NCBI Taxonomy" id="547018"/>
    <lineage>
        <taxon>Bacteria</taxon>
        <taxon>Bacillati</taxon>
        <taxon>Actinomycetota</taxon>
        <taxon>Actinomycetes</taxon>
        <taxon>Micrococcales</taxon>
        <taxon>Micrococcaceae</taxon>
        <taxon>Zhihengliuella</taxon>
    </lineage>
</organism>
<dbReference type="InterPro" id="IPR036390">
    <property type="entry name" value="WH_DNA-bd_sf"/>
</dbReference>
<dbReference type="PANTHER" id="PTHR30154:SF34">
    <property type="entry name" value="TRANSCRIPTIONAL REGULATOR AZLB"/>
    <property type="match status" value="1"/>
</dbReference>
<dbReference type="InterPro" id="IPR036388">
    <property type="entry name" value="WH-like_DNA-bd_sf"/>
</dbReference>
<dbReference type="SUPFAM" id="SSF54909">
    <property type="entry name" value="Dimeric alpha+beta barrel"/>
    <property type="match status" value="1"/>
</dbReference>
<evidence type="ECO:0000313" key="7">
    <source>
        <dbReference type="Proteomes" id="UP001501536"/>
    </source>
</evidence>
<proteinExistence type="predicted"/>
<protein>
    <submittedName>
        <fullName evidence="6">Lrp/AsnC family transcriptional regulator</fullName>
    </submittedName>
</protein>
<dbReference type="RefSeq" id="WP_344878598.1">
    <property type="nucleotide sequence ID" value="NZ_BAABCJ010000001.1"/>
</dbReference>
<dbReference type="EMBL" id="BAABCJ010000001">
    <property type="protein sequence ID" value="GAA3692853.1"/>
    <property type="molecule type" value="Genomic_DNA"/>
</dbReference>
<dbReference type="Gene3D" id="1.10.10.10">
    <property type="entry name" value="Winged helix-like DNA-binding domain superfamily/Winged helix DNA-binding domain"/>
    <property type="match status" value="1"/>
</dbReference>
<sequence length="158" mass="16705">MVDELDARIIEIFSSDPKMSVLEASRTLEVARATVQARLDRLTARGVVTGWGPHLSAEGIGYPVRAYCSLAIHQDSGHDAVAEALSGVPEVLELHTVSGEFDLLACVVARSNADLQRVLDAVIATGTVVRSSTVVVLNSLIPPRALPLVRSAAGEGRP</sequence>
<name>A0ABP7CLU2_9MICC</name>